<keyword evidence="2" id="KW-1185">Reference proteome</keyword>
<evidence type="ECO:0000313" key="1">
    <source>
        <dbReference type="EMBL" id="MBB6353798.1"/>
    </source>
</evidence>
<evidence type="ECO:0000313" key="2">
    <source>
        <dbReference type="Proteomes" id="UP000536262"/>
    </source>
</evidence>
<dbReference type="AlphaFoldDB" id="A0A7X0F6D8"/>
<gene>
    <name evidence="1" type="ORF">GGR00_001572</name>
</gene>
<dbReference type="EMBL" id="JACHOU010000003">
    <property type="protein sequence ID" value="MBB6353798.1"/>
    <property type="molecule type" value="Genomic_DNA"/>
</dbReference>
<reference evidence="1 2" key="1">
    <citation type="submission" date="2020-08" db="EMBL/GenBank/DDBJ databases">
        <title>Genomic Encyclopedia of Type Strains, Phase IV (KMG-IV): sequencing the most valuable type-strain genomes for metagenomic binning, comparative biology and taxonomic classification.</title>
        <authorList>
            <person name="Goeker M."/>
        </authorList>
    </citation>
    <scope>NUCLEOTIDE SEQUENCE [LARGE SCALE GENOMIC DNA]</scope>
    <source>
        <strain evidence="1 2">DSM 7051</strain>
    </source>
</reference>
<comment type="caution">
    <text evidence="1">The sequence shown here is derived from an EMBL/GenBank/DDBJ whole genome shotgun (WGS) entry which is preliminary data.</text>
</comment>
<name>A0A7X0F6D8_9HYPH</name>
<proteinExistence type="predicted"/>
<organism evidence="1 2">
    <name type="scientific">Aminobacter aganoensis</name>
    <dbReference type="NCBI Taxonomy" id="83264"/>
    <lineage>
        <taxon>Bacteria</taxon>
        <taxon>Pseudomonadati</taxon>
        <taxon>Pseudomonadota</taxon>
        <taxon>Alphaproteobacteria</taxon>
        <taxon>Hyphomicrobiales</taxon>
        <taxon>Phyllobacteriaceae</taxon>
        <taxon>Aminobacter</taxon>
    </lineage>
</organism>
<dbReference type="RefSeq" id="WP_244487921.1">
    <property type="nucleotide sequence ID" value="NZ_BAABEG010000001.1"/>
</dbReference>
<protein>
    <submittedName>
        <fullName evidence="1">Uncharacterized protein</fullName>
    </submittedName>
</protein>
<accession>A0A7X0F6D8</accession>
<sequence>MATLQASLVHCEQISWTARLAAAFGVRSRRRVLDARDLSDHLKRDVGFLDGNNPCGRRL</sequence>
<dbReference type="Proteomes" id="UP000536262">
    <property type="component" value="Unassembled WGS sequence"/>
</dbReference>